<feature type="transmembrane region" description="Helical" evidence="7">
    <location>
        <begin position="264"/>
        <end position="281"/>
    </location>
</feature>
<dbReference type="Gene3D" id="1.10.3720.10">
    <property type="entry name" value="MetI-like"/>
    <property type="match status" value="1"/>
</dbReference>
<dbReference type="SUPFAM" id="SSF161098">
    <property type="entry name" value="MetI-like"/>
    <property type="match status" value="1"/>
</dbReference>
<keyword evidence="6 7" id="KW-0472">Membrane</keyword>
<dbReference type="InterPro" id="IPR000515">
    <property type="entry name" value="MetI-like"/>
</dbReference>
<evidence type="ECO:0000256" key="6">
    <source>
        <dbReference type="ARBA" id="ARBA00023136"/>
    </source>
</evidence>
<sequence>MKRPFALGGTLFRTANHLFLVLLSLACVLPIVHVLAVSLSAQTAVSAGEVLFRPVDFTVQSFDFVVHKPEFFVAMSVTLKRVALGLSLNMLLTMLVAYPLSKRVGQFKLRTGYAWFFVATMLFHGGLIPTFLTVKYTGIMDSVWSLVLPGAVPVFNVVLLLNFFRNLPHALEEAAIVDGAGVWTCLWRIYVPLSLPALATISLFTVVGHWNAWFDGLIYMNSLNHYPLSSYLQTVIIQQDLSRSAVTQDEIELYMNVSAKTIKSAQTFVGMLPILLVYPFLQRYFVKGIVMGSVKE</sequence>
<reference evidence="9 10" key="1">
    <citation type="submission" date="2019-04" db="EMBL/GenBank/DDBJ databases">
        <title>Cohnella sp. nov. isolated from preserved vegetables.</title>
        <authorList>
            <person name="Lin S.-Y."/>
            <person name="Hung M.-H."/>
            <person name="Young C.-C."/>
        </authorList>
    </citation>
    <scope>NUCLEOTIDE SEQUENCE [LARGE SCALE GENOMIC DNA]</scope>
    <source>
        <strain evidence="9 10">CC-MHH1044</strain>
    </source>
</reference>
<feature type="transmembrane region" description="Helical" evidence="7">
    <location>
        <begin position="112"/>
        <end position="132"/>
    </location>
</feature>
<keyword evidence="10" id="KW-1185">Reference proteome</keyword>
<evidence type="ECO:0000313" key="10">
    <source>
        <dbReference type="Proteomes" id="UP000310636"/>
    </source>
</evidence>
<dbReference type="EMBL" id="SSOB01000037">
    <property type="protein sequence ID" value="THF74834.1"/>
    <property type="molecule type" value="Genomic_DNA"/>
</dbReference>
<keyword evidence="3" id="KW-1003">Cell membrane</keyword>
<evidence type="ECO:0000256" key="1">
    <source>
        <dbReference type="ARBA" id="ARBA00004651"/>
    </source>
</evidence>
<dbReference type="PROSITE" id="PS51257">
    <property type="entry name" value="PROKAR_LIPOPROTEIN"/>
    <property type="match status" value="1"/>
</dbReference>
<dbReference type="PANTHER" id="PTHR43744:SF9">
    <property type="entry name" value="POLYGALACTURONAN_RHAMNOGALACTURONAN TRANSPORT SYSTEM PERMEASE PROTEIN YTCP"/>
    <property type="match status" value="1"/>
</dbReference>
<feature type="transmembrane region" description="Helical" evidence="7">
    <location>
        <begin position="71"/>
        <end position="100"/>
    </location>
</feature>
<dbReference type="PANTHER" id="PTHR43744">
    <property type="entry name" value="ABC TRANSPORTER PERMEASE PROTEIN MG189-RELATED-RELATED"/>
    <property type="match status" value="1"/>
</dbReference>
<evidence type="ECO:0000256" key="2">
    <source>
        <dbReference type="ARBA" id="ARBA00022448"/>
    </source>
</evidence>
<evidence type="ECO:0000256" key="4">
    <source>
        <dbReference type="ARBA" id="ARBA00022692"/>
    </source>
</evidence>
<dbReference type="GO" id="GO:0005886">
    <property type="term" value="C:plasma membrane"/>
    <property type="evidence" value="ECO:0007669"/>
    <property type="project" value="UniProtKB-SubCell"/>
</dbReference>
<evidence type="ECO:0000259" key="8">
    <source>
        <dbReference type="PROSITE" id="PS50928"/>
    </source>
</evidence>
<evidence type="ECO:0000313" key="9">
    <source>
        <dbReference type="EMBL" id="THF74834.1"/>
    </source>
</evidence>
<dbReference type="OrthoDB" id="9810086at2"/>
<comment type="similarity">
    <text evidence="7">Belongs to the binding-protein-dependent transport system permease family.</text>
</comment>
<comment type="caution">
    <text evidence="9">The sequence shown here is derived from an EMBL/GenBank/DDBJ whole genome shotgun (WGS) entry which is preliminary data.</text>
</comment>
<evidence type="ECO:0000256" key="5">
    <source>
        <dbReference type="ARBA" id="ARBA00022989"/>
    </source>
</evidence>
<organism evidence="9 10">
    <name type="scientific">Cohnella fermenti</name>
    <dbReference type="NCBI Taxonomy" id="2565925"/>
    <lineage>
        <taxon>Bacteria</taxon>
        <taxon>Bacillati</taxon>
        <taxon>Bacillota</taxon>
        <taxon>Bacilli</taxon>
        <taxon>Bacillales</taxon>
        <taxon>Paenibacillaceae</taxon>
        <taxon>Cohnella</taxon>
    </lineage>
</organism>
<dbReference type="AlphaFoldDB" id="A0A4S4BK57"/>
<gene>
    <name evidence="9" type="ORF">E6C55_23930</name>
</gene>
<keyword evidence="5 7" id="KW-1133">Transmembrane helix</keyword>
<dbReference type="RefSeq" id="WP_136372347.1">
    <property type="nucleotide sequence ID" value="NZ_SSOB01000037.1"/>
</dbReference>
<feature type="transmembrane region" description="Helical" evidence="7">
    <location>
        <begin position="185"/>
        <end position="210"/>
    </location>
</feature>
<dbReference type="Proteomes" id="UP000310636">
    <property type="component" value="Unassembled WGS sequence"/>
</dbReference>
<feature type="domain" description="ABC transmembrane type-1" evidence="8">
    <location>
        <begin position="75"/>
        <end position="281"/>
    </location>
</feature>
<dbReference type="InterPro" id="IPR035906">
    <property type="entry name" value="MetI-like_sf"/>
</dbReference>
<dbReference type="CDD" id="cd06261">
    <property type="entry name" value="TM_PBP2"/>
    <property type="match status" value="1"/>
</dbReference>
<accession>A0A4S4BK57</accession>
<protein>
    <submittedName>
        <fullName evidence="9">Carbohydrate ABC transporter permease</fullName>
    </submittedName>
</protein>
<keyword evidence="4 7" id="KW-0812">Transmembrane</keyword>
<evidence type="ECO:0000256" key="7">
    <source>
        <dbReference type="RuleBase" id="RU363032"/>
    </source>
</evidence>
<feature type="transmembrane region" description="Helical" evidence="7">
    <location>
        <begin position="144"/>
        <end position="164"/>
    </location>
</feature>
<comment type="subcellular location">
    <subcellularLocation>
        <location evidence="1 7">Cell membrane</location>
        <topology evidence="1 7">Multi-pass membrane protein</topology>
    </subcellularLocation>
</comment>
<evidence type="ECO:0000256" key="3">
    <source>
        <dbReference type="ARBA" id="ARBA00022475"/>
    </source>
</evidence>
<proteinExistence type="inferred from homology"/>
<dbReference type="GO" id="GO:0055085">
    <property type="term" value="P:transmembrane transport"/>
    <property type="evidence" value="ECO:0007669"/>
    <property type="project" value="InterPro"/>
</dbReference>
<name>A0A4S4BK57_9BACL</name>
<dbReference type="Pfam" id="PF00528">
    <property type="entry name" value="BPD_transp_1"/>
    <property type="match status" value="1"/>
</dbReference>
<keyword evidence="2 7" id="KW-0813">Transport</keyword>
<dbReference type="PROSITE" id="PS50928">
    <property type="entry name" value="ABC_TM1"/>
    <property type="match status" value="1"/>
</dbReference>